<dbReference type="Pfam" id="PF01553">
    <property type="entry name" value="Acyltransferase"/>
    <property type="match status" value="1"/>
</dbReference>
<evidence type="ECO:0000256" key="4">
    <source>
        <dbReference type="ARBA" id="ARBA00023098"/>
    </source>
</evidence>
<dbReference type="InterPro" id="IPR002123">
    <property type="entry name" value="Plipid/glycerol_acylTrfase"/>
</dbReference>
<comment type="pathway">
    <text evidence="1">Lipid metabolism.</text>
</comment>
<accession>A0ABQ1MDG0</accession>
<gene>
    <name evidence="8" type="ORF">GCM10010993_15410</name>
</gene>
<dbReference type="EMBL" id="BMFD01000004">
    <property type="protein sequence ID" value="GGC37462.1"/>
    <property type="molecule type" value="Genomic_DNA"/>
</dbReference>
<reference evidence="9" key="1">
    <citation type="journal article" date="2019" name="Int. J. Syst. Evol. Microbiol.">
        <title>The Global Catalogue of Microorganisms (GCM) 10K type strain sequencing project: providing services to taxonomists for standard genome sequencing and annotation.</title>
        <authorList>
            <consortium name="The Broad Institute Genomics Platform"/>
            <consortium name="The Broad Institute Genome Sequencing Center for Infectious Disease"/>
            <person name="Wu L."/>
            <person name="Ma J."/>
        </authorList>
    </citation>
    <scope>NUCLEOTIDE SEQUENCE [LARGE SCALE GENOMIC DNA]</scope>
    <source>
        <strain evidence="9">CGMCC 1.12479</strain>
    </source>
</reference>
<keyword evidence="6" id="KW-0472">Membrane</keyword>
<evidence type="ECO:0000313" key="9">
    <source>
        <dbReference type="Proteomes" id="UP000635885"/>
    </source>
</evidence>
<proteinExistence type="predicted"/>
<name>A0ABQ1MDG0_9BACT</name>
<keyword evidence="9" id="KW-1185">Reference proteome</keyword>
<dbReference type="PANTHER" id="PTHR10434">
    <property type="entry name" value="1-ACYL-SN-GLYCEROL-3-PHOSPHATE ACYLTRANSFERASE"/>
    <property type="match status" value="1"/>
</dbReference>
<keyword evidence="3" id="KW-0808">Transferase</keyword>
<keyword evidence="6" id="KW-0812">Transmembrane</keyword>
<dbReference type="PANTHER" id="PTHR10434:SF64">
    <property type="entry name" value="1-ACYL-SN-GLYCEROL-3-PHOSPHATE ACYLTRANSFERASE-RELATED"/>
    <property type="match status" value="1"/>
</dbReference>
<feature type="domain" description="Phospholipid/glycerol acyltransferase" evidence="7">
    <location>
        <begin position="73"/>
        <end position="187"/>
    </location>
</feature>
<evidence type="ECO:0000313" key="8">
    <source>
        <dbReference type="EMBL" id="GGC37462.1"/>
    </source>
</evidence>
<dbReference type="Proteomes" id="UP000635885">
    <property type="component" value="Unassembled WGS sequence"/>
</dbReference>
<evidence type="ECO:0000259" key="7">
    <source>
        <dbReference type="SMART" id="SM00563"/>
    </source>
</evidence>
<evidence type="ECO:0000256" key="5">
    <source>
        <dbReference type="ARBA" id="ARBA00023315"/>
    </source>
</evidence>
<keyword evidence="2" id="KW-0444">Lipid biosynthesis</keyword>
<evidence type="ECO:0000256" key="3">
    <source>
        <dbReference type="ARBA" id="ARBA00022679"/>
    </source>
</evidence>
<organism evidence="8 9">
    <name type="scientific">Belliella aquatica</name>
    <dbReference type="NCBI Taxonomy" id="1323734"/>
    <lineage>
        <taxon>Bacteria</taxon>
        <taxon>Pseudomonadati</taxon>
        <taxon>Bacteroidota</taxon>
        <taxon>Cytophagia</taxon>
        <taxon>Cytophagales</taxon>
        <taxon>Cyclobacteriaceae</taxon>
        <taxon>Belliella</taxon>
    </lineage>
</organism>
<keyword evidence="4" id="KW-0443">Lipid metabolism</keyword>
<feature type="transmembrane region" description="Helical" evidence="6">
    <location>
        <begin position="12"/>
        <end position="35"/>
    </location>
</feature>
<evidence type="ECO:0000256" key="6">
    <source>
        <dbReference type="SAM" id="Phobius"/>
    </source>
</evidence>
<evidence type="ECO:0000256" key="2">
    <source>
        <dbReference type="ARBA" id="ARBA00022516"/>
    </source>
</evidence>
<dbReference type="SMART" id="SM00563">
    <property type="entry name" value="PlsC"/>
    <property type="match status" value="1"/>
</dbReference>
<sequence length="245" mass="28030">MRLLRRIYTIYAFLAFCFSFLLLFPLLLVCIWIPGFEKYGRKINRFWAKFYFILIFKPIHIKGSQLVEKGNSYIFVANHFSYIDIAMMGFMPGDVVFVGKASLGKIPLFGYYFKKLHIAVNRESPRSRGEVLLRAKHAIDKGSSIVIFPEGGITSSNPPFLNRFKDGAFSLAIDKQIPVIPVTLSYNHLILPDEKNLLLNFQSGKIVFHQPILTDGLAAKDILDVKEQAYQTIQNQLFKDNEIEA</sequence>
<comment type="caution">
    <text evidence="8">The sequence shown here is derived from an EMBL/GenBank/DDBJ whole genome shotgun (WGS) entry which is preliminary data.</text>
</comment>
<keyword evidence="6" id="KW-1133">Transmembrane helix</keyword>
<protein>
    <submittedName>
        <fullName evidence="8">1-acyl-sn-glycerol-3-phosphate acyltransferase</fullName>
    </submittedName>
</protein>
<dbReference type="RefSeq" id="WP_188441410.1">
    <property type="nucleotide sequence ID" value="NZ_BMFD01000004.1"/>
</dbReference>
<dbReference type="GO" id="GO:0016746">
    <property type="term" value="F:acyltransferase activity"/>
    <property type="evidence" value="ECO:0007669"/>
    <property type="project" value="UniProtKB-KW"/>
</dbReference>
<dbReference type="CDD" id="cd07989">
    <property type="entry name" value="LPLAT_AGPAT-like"/>
    <property type="match status" value="1"/>
</dbReference>
<evidence type="ECO:0000256" key="1">
    <source>
        <dbReference type="ARBA" id="ARBA00005189"/>
    </source>
</evidence>
<dbReference type="SUPFAM" id="SSF69593">
    <property type="entry name" value="Glycerol-3-phosphate (1)-acyltransferase"/>
    <property type="match status" value="1"/>
</dbReference>
<keyword evidence="5 8" id="KW-0012">Acyltransferase</keyword>